<evidence type="ECO:0000256" key="5">
    <source>
        <dbReference type="ARBA" id="ARBA00022840"/>
    </source>
</evidence>
<keyword evidence="5" id="KW-0067">ATP-binding</keyword>
<reference evidence="9 10" key="1">
    <citation type="journal article" date="2015" name="Int. J. Syst. Evol. Microbiol.">
        <title>Flavisolibacter ginsenosidimutans sp. nov., with ginsenoside-converting activity isolated from soil used for cultivating ginseng.</title>
        <authorList>
            <person name="Zhao Y."/>
            <person name="Liu Q."/>
            <person name="Kang M.S."/>
            <person name="Jin F."/>
            <person name="Yu H."/>
            <person name="Im W.T."/>
        </authorList>
    </citation>
    <scope>NUCLEOTIDE SEQUENCE [LARGE SCALE GENOMIC DNA]</scope>
    <source>
        <strain evidence="9 10">Gsoil 636</strain>
    </source>
</reference>
<dbReference type="AlphaFoldDB" id="A0A5B8UGN4"/>
<keyword evidence="10" id="KW-1185">Reference proteome</keyword>
<dbReference type="SUPFAM" id="SSF142764">
    <property type="entry name" value="YgbK-like"/>
    <property type="match status" value="1"/>
</dbReference>
<accession>A0A5B8UGN4</accession>
<sequence>MADNKPLFAFYGDDFTGSTDALEWLCREGLKSVLFLEPPTSEQLKLHEGLQAFGVAGATRAMTPEAMQSALEPALRQIKETGVRYVHYKVCSTFDSSPLIGSIGKAIDVGVKIFGNRFTPIIQSAPVLGRYLFFGNLFARMGIGSNGEVFRLDRHPSMKHHPTTPADESDLRLHLGKQTKKQIGLVTIVDVIKSEDEIKKSIDRNVSAGAAIIFFDALENQHLEMIAAVLSDEAAHSQPLFLVGSSGVEIAFAAHFQQQLGLQEPVWQKLSKAELLLVVCGSCSPVTTKQIHHALQNGFKEVVIDVSKLVGEDAWQEMEEVFQKSLAILNNKVDLIIHSNGAERINTSENTAETLGRALGEIAKRLIGQTLLKRLVVAGGDTSSYAARALGIDAVEMIAPLAPGAPLCKAIASDKAVNGIEICFKGGQVGSEDFFLRAAAPIPTFPQ</sequence>
<dbReference type="InterPro" id="IPR042213">
    <property type="entry name" value="NBD_C_sf"/>
</dbReference>
<evidence type="ECO:0000256" key="4">
    <source>
        <dbReference type="ARBA" id="ARBA00022777"/>
    </source>
</evidence>
<dbReference type="Gene3D" id="3.40.50.10840">
    <property type="entry name" value="Putative sugar-binding, N-terminal domain"/>
    <property type="match status" value="1"/>
</dbReference>
<protein>
    <submittedName>
        <fullName evidence="9">Four-carbon acid sugar kinase family protein</fullName>
    </submittedName>
</protein>
<dbReference type="GO" id="GO:0016301">
    <property type="term" value="F:kinase activity"/>
    <property type="evidence" value="ECO:0007669"/>
    <property type="project" value="UniProtKB-KW"/>
</dbReference>
<keyword evidence="3" id="KW-0547">Nucleotide-binding</keyword>
<dbReference type="RefSeq" id="WP_146784808.1">
    <property type="nucleotide sequence ID" value="NZ_BAABIO010000002.1"/>
</dbReference>
<dbReference type="KEGG" id="fgg:FSB75_07085"/>
<dbReference type="InterPro" id="IPR010737">
    <property type="entry name" value="4-carb_acid_sugar_kinase_N"/>
</dbReference>
<feature type="domain" description="Four-carbon acid sugar kinase N-terminal" evidence="7">
    <location>
        <begin position="9"/>
        <end position="250"/>
    </location>
</feature>
<organism evidence="9 10">
    <name type="scientific">Flavisolibacter ginsenosidimutans</name>
    <dbReference type="NCBI Taxonomy" id="661481"/>
    <lineage>
        <taxon>Bacteria</taxon>
        <taxon>Pseudomonadati</taxon>
        <taxon>Bacteroidota</taxon>
        <taxon>Chitinophagia</taxon>
        <taxon>Chitinophagales</taxon>
        <taxon>Chitinophagaceae</taxon>
        <taxon>Flavisolibacter</taxon>
    </lineage>
</organism>
<dbReference type="OrthoDB" id="9778478at2"/>
<name>A0A5B8UGN4_9BACT</name>
<dbReference type="InterPro" id="IPR031475">
    <property type="entry name" value="NBD_C"/>
</dbReference>
<evidence type="ECO:0000313" key="10">
    <source>
        <dbReference type="Proteomes" id="UP000321204"/>
    </source>
</evidence>
<dbReference type="EMBL" id="CP042433">
    <property type="protein sequence ID" value="QEC55668.1"/>
    <property type="molecule type" value="Genomic_DNA"/>
</dbReference>
<comment type="similarity">
    <text evidence="1">Belongs to the four-carbon acid sugar kinase family.</text>
</comment>
<gene>
    <name evidence="9" type="ORF">FSB75_07085</name>
</gene>
<feature type="domain" description="Four-carbon acid sugar kinase nucleotide binding" evidence="8">
    <location>
        <begin position="277"/>
        <end position="435"/>
    </location>
</feature>
<evidence type="ECO:0000259" key="8">
    <source>
        <dbReference type="Pfam" id="PF17042"/>
    </source>
</evidence>
<keyword evidence="4 9" id="KW-0418">Kinase</keyword>
<evidence type="ECO:0000256" key="1">
    <source>
        <dbReference type="ARBA" id="ARBA00005715"/>
    </source>
</evidence>
<dbReference type="GO" id="GO:0005524">
    <property type="term" value="F:ATP binding"/>
    <property type="evidence" value="ECO:0007669"/>
    <property type="project" value="UniProtKB-KW"/>
</dbReference>
<evidence type="ECO:0000256" key="2">
    <source>
        <dbReference type="ARBA" id="ARBA00022679"/>
    </source>
</evidence>
<evidence type="ECO:0000256" key="6">
    <source>
        <dbReference type="ARBA" id="ARBA00023277"/>
    </source>
</evidence>
<dbReference type="Pfam" id="PF07005">
    <property type="entry name" value="SBD_N"/>
    <property type="match status" value="1"/>
</dbReference>
<evidence type="ECO:0000256" key="3">
    <source>
        <dbReference type="ARBA" id="ARBA00022741"/>
    </source>
</evidence>
<dbReference type="Gene3D" id="3.40.980.20">
    <property type="entry name" value="Four-carbon acid sugar kinase, nucleotide binding domain"/>
    <property type="match status" value="1"/>
</dbReference>
<evidence type="ECO:0000313" key="9">
    <source>
        <dbReference type="EMBL" id="QEC55668.1"/>
    </source>
</evidence>
<keyword evidence="6" id="KW-0119">Carbohydrate metabolism</keyword>
<proteinExistence type="inferred from homology"/>
<dbReference type="Proteomes" id="UP000321204">
    <property type="component" value="Chromosome"/>
</dbReference>
<evidence type="ECO:0000259" key="7">
    <source>
        <dbReference type="Pfam" id="PF07005"/>
    </source>
</evidence>
<dbReference type="Pfam" id="PF17042">
    <property type="entry name" value="NBD_C"/>
    <property type="match status" value="1"/>
</dbReference>
<dbReference type="InterPro" id="IPR037051">
    <property type="entry name" value="4-carb_acid_sugar_kinase_N_sf"/>
</dbReference>
<keyword evidence="2" id="KW-0808">Transferase</keyword>